<dbReference type="EMBL" id="BAABFR010000039">
    <property type="protein sequence ID" value="GAA4394744.1"/>
    <property type="molecule type" value="Genomic_DNA"/>
</dbReference>
<gene>
    <name evidence="3" type="ORF">GCM10023147_27150</name>
</gene>
<dbReference type="Pfam" id="PF01643">
    <property type="entry name" value="Acyl-ACP_TE"/>
    <property type="match status" value="1"/>
</dbReference>
<evidence type="ECO:0000313" key="4">
    <source>
        <dbReference type="Proteomes" id="UP001500635"/>
    </source>
</evidence>
<keyword evidence="4" id="KW-1185">Reference proteome</keyword>
<sequence>MIGQPLSPPPSDPALRSDHTVFRTERTVRADAVRPDNGIKFDGVARYLQDTGQDHLVAAGFYDSHNAWIARRTVIDIHANGSWPERLTLERWASRMGSRWCDVRIDLRGEAGTRVETEAFWICFNTETGTPTRMSDEFVARFGVAAGPGVLRWKRLLDPTPHPDAEEVPFVLRSTDVDFFDHVNNAVYWTALEHALSGYPDLRDMLPLRGIVEHDSPLTLADAPRLLRRRDGDTLFVWLVQDDPGGTRTAAPMCVTPLLPAAS</sequence>
<feature type="domain" description="Acyl-ACP thioesterase-like C-terminal" evidence="2">
    <location>
        <begin position="166"/>
        <end position="194"/>
    </location>
</feature>
<dbReference type="SUPFAM" id="SSF54637">
    <property type="entry name" value="Thioesterase/thiol ester dehydrase-isomerase"/>
    <property type="match status" value="2"/>
</dbReference>
<protein>
    <recommendedName>
        <fullName evidence="5">Acyl-ACP thioesterase</fullName>
    </recommendedName>
</protein>
<organism evidence="3 4">
    <name type="scientific">Tsukamurella soli</name>
    <dbReference type="NCBI Taxonomy" id="644556"/>
    <lineage>
        <taxon>Bacteria</taxon>
        <taxon>Bacillati</taxon>
        <taxon>Actinomycetota</taxon>
        <taxon>Actinomycetes</taxon>
        <taxon>Mycobacteriales</taxon>
        <taxon>Tsukamurellaceae</taxon>
        <taxon>Tsukamurella</taxon>
    </lineage>
</organism>
<dbReference type="RefSeq" id="WP_344996605.1">
    <property type="nucleotide sequence ID" value="NZ_BAABFR010000039.1"/>
</dbReference>
<dbReference type="Pfam" id="PF20791">
    <property type="entry name" value="Acyl-ACP_TE_C"/>
    <property type="match status" value="1"/>
</dbReference>
<reference evidence="4" key="1">
    <citation type="journal article" date="2019" name="Int. J. Syst. Evol. Microbiol.">
        <title>The Global Catalogue of Microorganisms (GCM) 10K type strain sequencing project: providing services to taxonomists for standard genome sequencing and annotation.</title>
        <authorList>
            <consortium name="The Broad Institute Genomics Platform"/>
            <consortium name="The Broad Institute Genome Sequencing Center for Infectious Disease"/>
            <person name="Wu L."/>
            <person name="Ma J."/>
        </authorList>
    </citation>
    <scope>NUCLEOTIDE SEQUENCE [LARGE SCALE GENOMIC DNA]</scope>
    <source>
        <strain evidence="4">JCM 17688</strain>
    </source>
</reference>
<accession>A0ABP8JQZ1</accession>
<dbReference type="InterPro" id="IPR050563">
    <property type="entry name" value="4-hydroxybenzoyl-CoA_TE"/>
</dbReference>
<name>A0ABP8JQZ1_9ACTN</name>
<evidence type="ECO:0000259" key="1">
    <source>
        <dbReference type="Pfam" id="PF01643"/>
    </source>
</evidence>
<dbReference type="PANTHER" id="PTHR31793">
    <property type="entry name" value="4-HYDROXYBENZOYL-COA THIOESTERASE FAMILY MEMBER"/>
    <property type="match status" value="1"/>
</dbReference>
<dbReference type="InterPro" id="IPR049427">
    <property type="entry name" value="Acyl-ACP_TE_C"/>
</dbReference>
<dbReference type="Gene3D" id="3.10.129.10">
    <property type="entry name" value="Hotdog Thioesterase"/>
    <property type="match status" value="1"/>
</dbReference>
<proteinExistence type="predicted"/>
<dbReference type="InterPro" id="IPR029069">
    <property type="entry name" value="HotDog_dom_sf"/>
</dbReference>
<evidence type="ECO:0000259" key="2">
    <source>
        <dbReference type="Pfam" id="PF20791"/>
    </source>
</evidence>
<dbReference type="PANTHER" id="PTHR31793:SF24">
    <property type="entry name" value="LONG-CHAIN ACYL-COA THIOESTERASE FADM"/>
    <property type="match status" value="1"/>
</dbReference>
<comment type="caution">
    <text evidence="3">The sequence shown here is derived from an EMBL/GenBank/DDBJ whole genome shotgun (WGS) entry which is preliminary data.</text>
</comment>
<dbReference type="InterPro" id="IPR002864">
    <property type="entry name" value="Acyl-ACP_thioesterase_NHD"/>
</dbReference>
<dbReference type="Proteomes" id="UP001500635">
    <property type="component" value="Unassembled WGS sequence"/>
</dbReference>
<feature type="domain" description="Acyl-ACP thioesterase N-terminal hotdog" evidence="1">
    <location>
        <begin position="21"/>
        <end position="141"/>
    </location>
</feature>
<evidence type="ECO:0000313" key="3">
    <source>
        <dbReference type="EMBL" id="GAA4394744.1"/>
    </source>
</evidence>
<evidence type="ECO:0008006" key="5">
    <source>
        <dbReference type="Google" id="ProtNLM"/>
    </source>
</evidence>